<sequence length="436" mass="51579">MTANFKLFREIFFIVLIGVLLVVRFVNIDVENEQIKLFVFYYSIAIGAYLFSKIRFTNAINPISIFVPFLFLLSYSFIRLSDQQVPYSWKTFSIINISIFSYLFFASLHYDYKPIKIFKFNNSLRRKFIFFICIMTYLTFVLECYLFGFVPIFNILNSSLYLETNDKLIPFLHYFIVLNSFIPAWLYIYYKEKIISKKVFRILLLGSIFILLNYLSRQVHLLFILSFFISYLYYNKLNMKSLFRIVVVVILVFFGVGYLKTDSEMTISASEYFRILAGVSNDQVSLFEAVFVEYSSKRFSVLDAMVNLSDKINYLGYGIYTFRPFLSFFLFEKIGVVQRIPELNSEVRVGTFLIDPYLDFGIIGVFIINSFYGYLSARYYNQFKENRPEAIIKFSIIIFCVFMGMFINYYNSMLIWLGFIFNKMLIGGLKSENKFI</sequence>
<reference evidence="2 3" key="1">
    <citation type="submission" date="2014-07" db="EMBL/GenBank/DDBJ databases">
        <title>Genome of Flavobacterium reichenbachii LMG 25512.</title>
        <authorList>
            <person name="Stropko S.J."/>
            <person name="Pipes S.E."/>
            <person name="Newman J.D."/>
        </authorList>
    </citation>
    <scope>NUCLEOTIDE SEQUENCE [LARGE SCALE GENOMIC DNA]</scope>
    <source>
        <strain evidence="2 3">LMG 25512</strain>
    </source>
</reference>
<evidence type="ECO:0000256" key="1">
    <source>
        <dbReference type="SAM" id="Phobius"/>
    </source>
</evidence>
<dbReference type="NCBIfam" id="TIGR04370">
    <property type="entry name" value="glyco_rpt_poly"/>
    <property type="match status" value="1"/>
</dbReference>
<feature type="transmembrane region" description="Helical" evidence="1">
    <location>
        <begin position="312"/>
        <end position="331"/>
    </location>
</feature>
<comment type="caution">
    <text evidence="2">The sequence shown here is derived from an EMBL/GenBank/DDBJ whole genome shotgun (WGS) entry which is preliminary data.</text>
</comment>
<evidence type="ECO:0000313" key="2">
    <source>
        <dbReference type="EMBL" id="KFF05222.1"/>
    </source>
</evidence>
<accession>A0A085ZLA8</accession>
<evidence type="ECO:0008006" key="4">
    <source>
        <dbReference type="Google" id="ProtNLM"/>
    </source>
</evidence>
<proteinExistence type="predicted"/>
<name>A0A085ZLA8_9FLAO</name>
<evidence type="ECO:0000313" key="3">
    <source>
        <dbReference type="Proteomes" id="UP000028715"/>
    </source>
</evidence>
<keyword evidence="1" id="KW-0472">Membrane</keyword>
<feature type="transmembrane region" description="Helical" evidence="1">
    <location>
        <begin position="241"/>
        <end position="260"/>
    </location>
</feature>
<dbReference type="eggNOG" id="ENOG5030Z1Z">
    <property type="taxonomic scope" value="Bacteria"/>
</dbReference>
<feature type="transmembrane region" description="Helical" evidence="1">
    <location>
        <begin position="128"/>
        <end position="156"/>
    </location>
</feature>
<feature type="transmembrane region" description="Helical" evidence="1">
    <location>
        <begin position="352"/>
        <end position="374"/>
    </location>
</feature>
<protein>
    <recommendedName>
        <fullName evidence="4">Oligosaccharide repeat unit polymerase</fullName>
    </recommendedName>
</protein>
<dbReference type="OrthoDB" id="731256at2"/>
<keyword evidence="1" id="KW-1133">Transmembrane helix</keyword>
<dbReference type="STRING" id="362418.IW19_06620"/>
<organism evidence="2 3">
    <name type="scientific">Flavobacterium reichenbachii</name>
    <dbReference type="NCBI Taxonomy" id="362418"/>
    <lineage>
        <taxon>Bacteria</taxon>
        <taxon>Pseudomonadati</taxon>
        <taxon>Bacteroidota</taxon>
        <taxon>Flavobacteriia</taxon>
        <taxon>Flavobacteriales</taxon>
        <taxon>Flavobacteriaceae</taxon>
        <taxon>Flavobacterium</taxon>
    </lineage>
</organism>
<keyword evidence="3" id="KW-1185">Reference proteome</keyword>
<feature type="transmembrane region" description="Helical" evidence="1">
    <location>
        <begin position="7"/>
        <end position="28"/>
    </location>
</feature>
<keyword evidence="1" id="KW-0812">Transmembrane</keyword>
<feature type="transmembrane region" description="Helical" evidence="1">
    <location>
        <begin position="394"/>
        <end position="421"/>
    </location>
</feature>
<dbReference type="RefSeq" id="WP_035682421.1">
    <property type="nucleotide sequence ID" value="NZ_JPRL01000001.1"/>
</dbReference>
<dbReference type="EMBL" id="JPRL01000001">
    <property type="protein sequence ID" value="KFF05222.1"/>
    <property type="molecule type" value="Genomic_DNA"/>
</dbReference>
<feature type="transmembrane region" description="Helical" evidence="1">
    <location>
        <begin position="202"/>
        <end position="229"/>
    </location>
</feature>
<feature type="transmembrane region" description="Helical" evidence="1">
    <location>
        <begin position="63"/>
        <end position="81"/>
    </location>
</feature>
<dbReference type="AlphaFoldDB" id="A0A085ZLA8"/>
<feature type="transmembrane region" description="Helical" evidence="1">
    <location>
        <begin position="87"/>
        <end position="108"/>
    </location>
</feature>
<feature type="transmembrane region" description="Helical" evidence="1">
    <location>
        <begin position="34"/>
        <end position="51"/>
    </location>
</feature>
<gene>
    <name evidence="2" type="ORF">IW19_06620</name>
</gene>
<dbReference type="Proteomes" id="UP000028715">
    <property type="component" value="Unassembled WGS sequence"/>
</dbReference>
<feature type="transmembrane region" description="Helical" evidence="1">
    <location>
        <begin position="168"/>
        <end position="190"/>
    </location>
</feature>